<dbReference type="GeneID" id="22588105"/>
<protein>
    <submittedName>
        <fullName evidence="2">Uncharacterized protein</fullName>
    </submittedName>
</protein>
<dbReference type="HOGENOM" id="CLU_797162_0_0_1"/>
<accession>A0A0A0HTK3</accession>
<evidence type="ECO:0000313" key="3">
    <source>
        <dbReference type="Proteomes" id="UP000001628"/>
    </source>
</evidence>
<reference evidence="2 3" key="1">
    <citation type="journal article" date="2011" name="PLoS Genet.">
        <title>Comparative genomic analysis of human fungal pathogens causing paracoccidioidomycosis.</title>
        <authorList>
            <person name="Desjardins C.A."/>
            <person name="Champion M.D."/>
            <person name="Holder J.W."/>
            <person name="Muszewska A."/>
            <person name="Goldberg J."/>
            <person name="Bailao A.M."/>
            <person name="Brigido M.M."/>
            <person name="Ferreira M.E."/>
            <person name="Garcia A.M."/>
            <person name="Grynberg M."/>
            <person name="Gujja S."/>
            <person name="Heiman D.I."/>
            <person name="Henn M.R."/>
            <person name="Kodira C.D."/>
            <person name="Leon-Narvaez H."/>
            <person name="Longo L.V."/>
            <person name="Ma L.J."/>
            <person name="Malavazi I."/>
            <person name="Matsuo A.L."/>
            <person name="Morais F.V."/>
            <person name="Pereira M."/>
            <person name="Rodriguez-Brito S."/>
            <person name="Sakthikumar S."/>
            <person name="Salem-Izacc S.M."/>
            <person name="Sykes S.M."/>
            <person name="Teixeira M.M."/>
            <person name="Vallejo M.C."/>
            <person name="Walter M.E."/>
            <person name="Yandava C."/>
            <person name="Young S."/>
            <person name="Zeng Q."/>
            <person name="Zucker J."/>
            <person name="Felipe M.S."/>
            <person name="Goldman G.H."/>
            <person name="Haas B.J."/>
            <person name="McEwen J.G."/>
            <person name="Nino-Vega G."/>
            <person name="Puccia R."/>
            <person name="San-Blas G."/>
            <person name="Soares C.M."/>
            <person name="Birren B.W."/>
            <person name="Cuomo C.A."/>
        </authorList>
    </citation>
    <scope>NUCLEOTIDE SEQUENCE [LARGE SCALE GENOMIC DNA]</scope>
    <source>
        <strain evidence="2 3">Pb18</strain>
    </source>
</reference>
<proteinExistence type="predicted"/>
<gene>
    <name evidence="2" type="ORF">PADG_12208</name>
</gene>
<dbReference type="RefSeq" id="XP_010762592.1">
    <property type="nucleotide sequence ID" value="XM_010764290.1"/>
</dbReference>
<sequence>MIFLQVLEQASYLTTITTASFTFTISINTRCCFAVALIYYSIISSLQSPQASALGLIAQIQLRQIPGLPEPSRDDPTSHHKLSAHQPSSLRLQDVDHNFDNELLRRVFNVPFSSRFWRASIPPKLPTPHVWPGRTLKLRKLSRTQQSLCSCTPTSGCRNIIRALTRDPSSKGPQFDGTPVRRASRAPFCVLVARVARGVQLTTDQYQKLLVWSSIGDRRNRQSSPRPLVSYAGIGDEGGVQAVLPSLTGIPHMSILPCLAGAGTPHDSPESRFLSLHVSLHTVAVKLENTGPGTFWQEAPTTTFEYMRSGATTASLTSPYMHVHLCWDILDGKSSSHSICTLSQSRFE</sequence>
<organism evidence="2 3">
    <name type="scientific">Paracoccidioides brasiliensis (strain Pb18)</name>
    <dbReference type="NCBI Taxonomy" id="502780"/>
    <lineage>
        <taxon>Eukaryota</taxon>
        <taxon>Fungi</taxon>
        <taxon>Dikarya</taxon>
        <taxon>Ascomycota</taxon>
        <taxon>Pezizomycotina</taxon>
        <taxon>Eurotiomycetes</taxon>
        <taxon>Eurotiomycetidae</taxon>
        <taxon>Onygenales</taxon>
        <taxon>Ajellomycetaceae</taxon>
        <taxon>Paracoccidioides</taxon>
    </lineage>
</organism>
<evidence type="ECO:0000313" key="2">
    <source>
        <dbReference type="EMBL" id="KGM91638.1"/>
    </source>
</evidence>
<dbReference type="KEGG" id="pbn:PADG_12208"/>
<evidence type="ECO:0000256" key="1">
    <source>
        <dbReference type="SAM" id="MobiDB-lite"/>
    </source>
</evidence>
<dbReference type="VEuPathDB" id="FungiDB:PADG_12208"/>
<dbReference type="EMBL" id="KN275966">
    <property type="protein sequence ID" value="KGM91638.1"/>
    <property type="molecule type" value="Genomic_DNA"/>
</dbReference>
<feature type="region of interest" description="Disordered" evidence="1">
    <location>
        <begin position="68"/>
        <end position="87"/>
    </location>
</feature>
<dbReference type="AlphaFoldDB" id="A0A0A0HTK3"/>
<keyword evidence="3" id="KW-1185">Reference proteome</keyword>
<dbReference type="Proteomes" id="UP000001628">
    <property type="component" value="Unassembled WGS sequence"/>
</dbReference>
<name>A0A0A0HTK3_PARBD</name>
<dbReference type="eggNOG" id="ENOG502RA47">
    <property type="taxonomic scope" value="Eukaryota"/>
</dbReference>
<dbReference type="InParanoid" id="A0A0A0HTK3"/>